<evidence type="ECO:0000256" key="1">
    <source>
        <dbReference type="SAM" id="MobiDB-lite"/>
    </source>
</evidence>
<keyword evidence="4" id="KW-1185">Reference proteome</keyword>
<dbReference type="Pfam" id="PF25914">
    <property type="entry name" value="RNF6_N"/>
    <property type="match status" value="1"/>
</dbReference>
<dbReference type="InterPro" id="IPR058896">
    <property type="entry name" value="RNF6/12_N"/>
</dbReference>
<dbReference type="AlphaFoldDB" id="A0A484GG58"/>
<evidence type="ECO:0000313" key="4">
    <source>
        <dbReference type="Proteomes" id="UP000295264"/>
    </source>
</evidence>
<dbReference type="Proteomes" id="UP000295264">
    <property type="component" value="Unassembled WGS sequence"/>
</dbReference>
<feature type="non-terminal residue" evidence="3">
    <location>
        <position position="1"/>
    </location>
</feature>
<feature type="domain" description="E3 ubiquitin-protein ligase RNF6/12 N-terminal" evidence="2">
    <location>
        <begin position="1"/>
        <end position="59"/>
    </location>
</feature>
<feature type="region of interest" description="Disordered" evidence="1">
    <location>
        <begin position="55"/>
        <end position="77"/>
    </location>
</feature>
<proteinExistence type="predicted"/>
<organism evidence="3 4">
    <name type="scientific">Sousa chinensis</name>
    <name type="common">Indo-pacific humpbacked dolphin</name>
    <name type="synonym">Steno chinensis</name>
    <dbReference type="NCBI Taxonomy" id="103600"/>
    <lineage>
        <taxon>Eukaryota</taxon>
        <taxon>Metazoa</taxon>
        <taxon>Chordata</taxon>
        <taxon>Craniata</taxon>
        <taxon>Vertebrata</taxon>
        <taxon>Euteleostomi</taxon>
        <taxon>Mammalia</taxon>
        <taxon>Eutheria</taxon>
        <taxon>Laurasiatheria</taxon>
        <taxon>Artiodactyla</taxon>
        <taxon>Whippomorpha</taxon>
        <taxon>Cetacea</taxon>
        <taxon>Odontoceti</taxon>
        <taxon>Delphinidae</taxon>
        <taxon>Sousa</taxon>
    </lineage>
</organism>
<feature type="non-terminal residue" evidence="3">
    <location>
        <position position="127"/>
    </location>
</feature>
<comment type="caution">
    <text evidence="3">The sequence shown here is derived from an EMBL/GenBank/DDBJ whole genome shotgun (WGS) entry which is preliminary data.</text>
</comment>
<reference evidence="3 4" key="1">
    <citation type="journal article" date="2018" name="Genomics">
        <title>Molecular footprints of inshore aquatic adaptation in Indo-Pacific humpback dolphin (Sousa chinensis).</title>
        <authorList>
            <person name="Ming Y."/>
            <person name="Jian J."/>
            <person name="Yu F."/>
            <person name="Yu X."/>
            <person name="Wang J."/>
            <person name="Liu W."/>
        </authorList>
    </citation>
    <scope>NUCLEOTIDE SEQUENCE [LARGE SCALE GENOMIC DNA]</scope>
    <source>
        <strain evidence="3">MY-2018</strain>
        <tissue evidence="3">Skin</tissue>
    </source>
</reference>
<sequence>QRISQTDRLVWEEDFSRFVNNLSEEDYKLMRDNNLLGIPGESTEEELLRRLQLIKENPPQDSDENTGDSSDDVSSGDCTIDWLNCSGQTENMTSGQRENKFWREESQINPKSDQFRFSLEINFNLDN</sequence>
<gene>
    <name evidence="3" type="ORF">DBR06_SOUSAS38610004</name>
</gene>
<evidence type="ECO:0000259" key="2">
    <source>
        <dbReference type="Pfam" id="PF25914"/>
    </source>
</evidence>
<feature type="compositionally biased region" description="Acidic residues" evidence="1">
    <location>
        <begin position="61"/>
        <end position="71"/>
    </location>
</feature>
<accession>A0A484GG58</accession>
<dbReference type="EMBL" id="QWLN02008932">
    <property type="protein sequence ID" value="TEA34632.1"/>
    <property type="molecule type" value="Genomic_DNA"/>
</dbReference>
<protein>
    <recommendedName>
        <fullName evidence="2">E3 ubiquitin-protein ligase RNF6/12 N-terminal domain-containing protein</fullName>
    </recommendedName>
</protein>
<name>A0A484GG58_SOUCH</name>
<evidence type="ECO:0000313" key="3">
    <source>
        <dbReference type="EMBL" id="TEA34632.1"/>
    </source>
</evidence>